<dbReference type="PANTHER" id="PTHR36448:SF3">
    <property type="entry name" value="CUPIN TYPE-2 DOMAIN-CONTAINING PROTEIN"/>
    <property type="match status" value="1"/>
</dbReference>
<dbReference type="CDD" id="cd02219">
    <property type="entry name" value="cupin_YjlB-like"/>
    <property type="match status" value="1"/>
</dbReference>
<evidence type="ECO:0000259" key="1">
    <source>
        <dbReference type="Pfam" id="PF00190"/>
    </source>
</evidence>
<proteinExistence type="predicted"/>
<keyword evidence="3" id="KW-1185">Reference proteome</keyword>
<dbReference type="InterPro" id="IPR014500">
    <property type="entry name" value="UCP019307_cupin"/>
</dbReference>
<dbReference type="Pfam" id="PF00190">
    <property type="entry name" value="Cupin_1"/>
    <property type="match status" value="1"/>
</dbReference>
<dbReference type="InterPro" id="IPR006045">
    <property type="entry name" value="Cupin_1"/>
</dbReference>
<protein>
    <recommendedName>
        <fullName evidence="1">Cupin type-1 domain-containing protein</fullName>
    </recommendedName>
</protein>
<evidence type="ECO:0000313" key="3">
    <source>
        <dbReference type="Proteomes" id="UP000250043"/>
    </source>
</evidence>
<dbReference type="InterPro" id="IPR047121">
    <property type="entry name" value="YjiB-like"/>
</dbReference>
<dbReference type="InterPro" id="IPR014710">
    <property type="entry name" value="RmlC-like_jellyroll"/>
</dbReference>
<dbReference type="InterPro" id="IPR011051">
    <property type="entry name" value="RmlC_Cupin_sf"/>
</dbReference>
<evidence type="ECO:0000313" key="2">
    <source>
        <dbReference type="EMBL" id="OCH90349.1"/>
    </source>
</evidence>
<dbReference type="PIRSF" id="PIRSF019307">
    <property type="entry name" value="UCP019307"/>
    <property type="match status" value="1"/>
</dbReference>
<dbReference type="Proteomes" id="UP000250043">
    <property type="component" value="Unassembled WGS sequence"/>
</dbReference>
<dbReference type="EMBL" id="KV722406">
    <property type="protein sequence ID" value="OCH90349.1"/>
    <property type="molecule type" value="Genomic_DNA"/>
</dbReference>
<dbReference type="Gene3D" id="2.60.120.10">
    <property type="entry name" value="Jelly Rolls"/>
    <property type="match status" value="1"/>
</dbReference>
<gene>
    <name evidence="2" type="ORF">OBBRIDRAFT_887788</name>
</gene>
<reference evidence="2 3" key="1">
    <citation type="submission" date="2016-07" db="EMBL/GenBank/DDBJ databases">
        <title>Draft genome of the white-rot fungus Obba rivulosa 3A-2.</title>
        <authorList>
            <consortium name="DOE Joint Genome Institute"/>
            <person name="Miettinen O."/>
            <person name="Riley R."/>
            <person name="Acob R."/>
            <person name="Barry K."/>
            <person name="Cullen D."/>
            <person name="De Vries R."/>
            <person name="Hainaut M."/>
            <person name="Hatakka A."/>
            <person name="Henrissat B."/>
            <person name="Hilden K."/>
            <person name="Kuo R."/>
            <person name="Labutti K."/>
            <person name="Lipzen A."/>
            <person name="Makela M.R."/>
            <person name="Sandor L."/>
            <person name="Spatafora J.W."/>
            <person name="Grigoriev I.V."/>
            <person name="Hibbett D.S."/>
        </authorList>
    </citation>
    <scope>NUCLEOTIDE SEQUENCE [LARGE SCALE GENOMIC DNA]</scope>
    <source>
        <strain evidence="2 3">3A-2</strain>
    </source>
</reference>
<organism evidence="2 3">
    <name type="scientific">Obba rivulosa</name>
    <dbReference type="NCBI Taxonomy" id="1052685"/>
    <lineage>
        <taxon>Eukaryota</taxon>
        <taxon>Fungi</taxon>
        <taxon>Dikarya</taxon>
        <taxon>Basidiomycota</taxon>
        <taxon>Agaricomycotina</taxon>
        <taxon>Agaricomycetes</taxon>
        <taxon>Polyporales</taxon>
        <taxon>Gelatoporiaceae</taxon>
        <taxon>Obba</taxon>
    </lineage>
</organism>
<dbReference type="AlphaFoldDB" id="A0A8E2AW96"/>
<accession>A0A8E2AW96</accession>
<sequence length="182" mass="20153">MSQLTPLSSLHVTRHLIPAHGRIPNTSIHNRPLIIYHRAFKDPTVTADDIEEHLIRVGVVRPSWRYTMYPTSHFHSTTHEFLVIAHGRALLLFGGDDNPGAVEAEVRRGDAILIPAGVAHRLLKDKEGGFLMVGSYPVGAPMWDMCYGNAGKEEVGVEKRVAQLGWFVKDPLYGDRGPAVSD</sequence>
<dbReference type="PANTHER" id="PTHR36448">
    <property type="entry name" value="BLR7373 PROTEIN"/>
    <property type="match status" value="1"/>
</dbReference>
<dbReference type="OrthoDB" id="2446447at2759"/>
<dbReference type="SUPFAM" id="SSF51182">
    <property type="entry name" value="RmlC-like cupins"/>
    <property type="match status" value="1"/>
</dbReference>
<feature type="domain" description="Cupin type-1" evidence="1">
    <location>
        <begin position="73"/>
        <end position="120"/>
    </location>
</feature>
<name>A0A8E2AW96_9APHY</name>